<name>A0A0C2MEP8_THEKT</name>
<dbReference type="SUPFAM" id="SSF56672">
    <property type="entry name" value="DNA/RNA polymerases"/>
    <property type="match status" value="1"/>
</dbReference>
<dbReference type="InterPro" id="IPR050951">
    <property type="entry name" value="Retrovirus_Pol_polyprotein"/>
</dbReference>
<feature type="domain" description="Reverse transcriptase/retrotransposon-derived protein RNase H-like" evidence="2">
    <location>
        <begin position="3"/>
        <end position="94"/>
    </location>
</feature>
<evidence type="ECO:0000256" key="1">
    <source>
        <dbReference type="ARBA" id="ARBA00023268"/>
    </source>
</evidence>
<keyword evidence="1" id="KW-0511">Multifunctional enzyme</keyword>
<keyword evidence="4" id="KW-1185">Reference proteome</keyword>
<comment type="caution">
    <text evidence="3">The sequence shown here is derived from an EMBL/GenBank/DDBJ whole genome shotgun (WGS) entry which is preliminary data.</text>
</comment>
<organism evidence="3 4">
    <name type="scientific">Thelohanellus kitauei</name>
    <name type="common">Myxosporean</name>
    <dbReference type="NCBI Taxonomy" id="669202"/>
    <lineage>
        <taxon>Eukaryota</taxon>
        <taxon>Metazoa</taxon>
        <taxon>Cnidaria</taxon>
        <taxon>Myxozoa</taxon>
        <taxon>Myxosporea</taxon>
        <taxon>Bivalvulida</taxon>
        <taxon>Platysporina</taxon>
        <taxon>Myxobolidae</taxon>
        <taxon>Thelohanellus</taxon>
    </lineage>
</organism>
<proteinExistence type="predicted"/>
<dbReference type="GO" id="GO:0003824">
    <property type="term" value="F:catalytic activity"/>
    <property type="evidence" value="ECO:0007669"/>
    <property type="project" value="UniProtKB-KW"/>
</dbReference>
<evidence type="ECO:0000313" key="3">
    <source>
        <dbReference type="EMBL" id="KII65591.1"/>
    </source>
</evidence>
<reference evidence="3 4" key="1">
    <citation type="journal article" date="2014" name="Genome Biol. Evol.">
        <title>The genome of the myxosporean Thelohanellus kitauei shows adaptations to nutrient acquisition within its fish host.</title>
        <authorList>
            <person name="Yang Y."/>
            <person name="Xiong J."/>
            <person name="Zhou Z."/>
            <person name="Huo F."/>
            <person name="Miao W."/>
            <person name="Ran C."/>
            <person name="Liu Y."/>
            <person name="Zhang J."/>
            <person name="Feng J."/>
            <person name="Wang M."/>
            <person name="Wang M."/>
            <person name="Wang L."/>
            <person name="Yao B."/>
        </authorList>
    </citation>
    <scope>NUCLEOTIDE SEQUENCE [LARGE SCALE GENOMIC DNA]</scope>
    <source>
        <strain evidence="3">Wuqing</strain>
    </source>
</reference>
<protein>
    <submittedName>
        <fullName evidence="3">Retrovirus-related Pol polyprotein from transposon opus</fullName>
    </submittedName>
</protein>
<dbReference type="OMA" id="CELSRYE"/>
<gene>
    <name evidence="3" type="ORF">RF11_05323</name>
</gene>
<dbReference type="PANTHER" id="PTHR37984">
    <property type="entry name" value="PROTEIN CBG26694"/>
    <property type="match status" value="1"/>
</dbReference>
<sequence length="128" mass="14646">MDVAFNKVKDSLTNSTLLVFPKFDAPLALTIDASAVAVGAVLEQYVDKSWQPLSFFSRTIKPAEQKFSVFDRELLSLYLDIRHFRYHLEGRSFVSCTDHKTVTFAINKTSEPWSARQQRHNINIGIHD</sequence>
<dbReference type="AlphaFoldDB" id="A0A0C2MEP8"/>
<dbReference type="Proteomes" id="UP000031668">
    <property type="component" value="Unassembled WGS sequence"/>
</dbReference>
<accession>A0A0C2MEP8</accession>
<dbReference type="EMBL" id="JWZT01003764">
    <property type="protein sequence ID" value="KII65591.1"/>
    <property type="molecule type" value="Genomic_DNA"/>
</dbReference>
<dbReference type="Pfam" id="PF17919">
    <property type="entry name" value="RT_RNaseH_2"/>
    <property type="match status" value="1"/>
</dbReference>
<evidence type="ECO:0000259" key="2">
    <source>
        <dbReference type="Pfam" id="PF17919"/>
    </source>
</evidence>
<dbReference type="OrthoDB" id="6254850at2759"/>
<evidence type="ECO:0000313" key="4">
    <source>
        <dbReference type="Proteomes" id="UP000031668"/>
    </source>
</evidence>
<dbReference type="FunFam" id="3.10.20.370:FF:000001">
    <property type="entry name" value="Retrovirus-related Pol polyprotein from transposon 17.6-like protein"/>
    <property type="match status" value="1"/>
</dbReference>
<dbReference type="InterPro" id="IPR043502">
    <property type="entry name" value="DNA/RNA_pol_sf"/>
</dbReference>
<dbReference type="InterPro" id="IPR041577">
    <property type="entry name" value="RT_RNaseH_2"/>
</dbReference>
<dbReference type="PANTHER" id="PTHR37984:SF5">
    <property type="entry name" value="PROTEIN NYNRIN-LIKE"/>
    <property type="match status" value="1"/>
</dbReference>